<gene>
    <name evidence="2" type="ORF">CPB84DRAFT_1686622</name>
</gene>
<reference evidence="2" key="1">
    <citation type="submission" date="2020-11" db="EMBL/GenBank/DDBJ databases">
        <authorList>
            <consortium name="DOE Joint Genome Institute"/>
            <person name="Ahrendt S."/>
            <person name="Riley R."/>
            <person name="Andreopoulos W."/>
            <person name="LaButti K."/>
            <person name="Pangilinan J."/>
            <person name="Ruiz-duenas F.J."/>
            <person name="Barrasa J.M."/>
            <person name="Sanchez-Garcia M."/>
            <person name="Camarero S."/>
            <person name="Miyauchi S."/>
            <person name="Serrano A."/>
            <person name="Linde D."/>
            <person name="Babiker R."/>
            <person name="Drula E."/>
            <person name="Ayuso-Fernandez I."/>
            <person name="Pacheco R."/>
            <person name="Padilla G."/>
            <person name="Ferreira P."/>
            <person name="Barriuso J."/>
            <person name="Kellner H."/>
            <person name="Castanera R."/>
            <person name="Alfaro M."/>
            <person name="Ramirez L."/>
            <person name="Pisabarro A.G."/>
            <person name="Kuo A."/>
            <person name="Tritt A."/>
            <person name="Lipzen A."/>
            <person name="He G."/>
            <person name="Yan M."/>
            <person name="Ng V."/>
            <person name="Cullen D."/>
            <person name="Martin F."/>
            <person name="Rosso M.-N."/>
            <person name="Henrissat B."/>
            <person name="Hibbett D."/>
            <person name="Martinez A.T."/>
            <person name="Grigoriev I.V."/>
        </authorList>
    </citation>
    <scope>NUCLEOTIDE SEQUENCE</scope>
    <source>
        <strain evidence="2">AH 44721</strain>
    </source>
</reference>
<evidence type="ECO:0000259" key="1">
    <source>
        <dbReference type="Pfam" id="PF18803"/>
    </source>
</evidence>
<dbReference type="OrthoDB" id="3214502at2759"/>
<sequence length="265" mass="29829">CCIRCHRTQPFHRIQPWDGSCFIPVSLKSLGLAIQLNHAGLHCSNPQPCHASMLVLHINSIHDVSINYCSCSHALPQHIQLLHCCLYPASQLIVKTCATFDLLNLLHKLALMMKALTYDFYRAIEKLLDNMGLNPPKPCYCSLFCMVLQWHHLKLLKWAGCGHDPLGAEGTVLGGLALCCPSCPHPGINLPEGWEHASLDTSYLYMQFIAMDANFRLKNQLVLSYSQVPGLGISWAYMVPREHYEQFILSRMNDQDVSFLSCSFS</sequence>
<accession>A0A9P5NCU9</accession>
<dbReference type="Proteomes" id="UP000724874">
    <property type="component" value="Unassembled WGS sequence"/>
</dbReference>
<dbReference type="AlphaFoldDB" id="A0A9P5NCU9"/>
<evidence type="ECO:0000313" key="3">
    <source>
        <dbReference type="Proteomes" id="UP000724874"/>
    </source>
</evidence>
<keyword evidence="3" id="KW-1185">Reference proteome</keyword>
<protein>
    <recommendedName>
        <fullName evidence="1">CxC2-like cysteine cluster KDZ transposase-associated domain-containing protein</fullName>
    </recommendedName>
</protein>
<dbReference type="EMBL" id="JADNYJ010000121">
    <property type="protein sequence ID" value="KAF8882606.1"/>
    <property type="molecule type" value="Genomic_DNA"/>
</dbReference>
<evidence type="ECO:0000313" key="2">
    <source>
        <dbReference type="EMBL" id="KAF8882606.1"/>
    </source>
</evidence>
<name>A0A9P5NCU9_GYMJU</name>
<comment type="caution">
    <text evidence="2">The sequence shown here is derived from an EMBL/GenBank/DDBJ whole genome shotgun (WGS) entry which is preliminary data.</text>
</comment>
<proteinExistence type="predicted"/>
<dbReference type="InterPro" id="IPR041457">
    <property type="entry name" value="CxC2_KDZ-assoc"/>
</dbReference>
<dbReference type="Pfam" id="PF18803">
    <property type="entry name" value="CxC2"/>
    <property type="match status" value="1"/>
</dbReference>
<feature type="non-terminal residue" evidence="2">
    <location>
        <position position="265"/>
    </location>
</feature>
<feature type="domain" description="CxC2-like cysteine cluster KDZ transposase-associated" evidence="1">
    <location>
        <begin position="27"/>
        <end position="132"/>
    </location>
</feature>
<organism evidence="2 3">
    <name type="scientific">Gymnopilus junonius</name>
    <name type="common">Spectacular rustgill mushroom</name>
    <name type="synonym">Gymnopilus spectabilis subsp. junonius</name>
    <dbReference type="NCBI Taxonomy" id="109634"/>
    <lineage>
        <taxon>Eukaryota</taxon>
        <taxon>Fungi</taxon>
        <taxon>Dikarya</taxon>
        <taxon>Basidiomycota</taxon>
        <taxon>Agaricomycotina</taxon>
        <taxon>Agaricomycetes</taxon>
        <taxon>Agaricomycetidae</taxon>
        <taxon>Agaricales</taxon>
        <taxon>Agaricineae</taxon>
        <taxon>Hymenogastraceae</taxon>
        <taxon>Gymnopilus</taxon>
    </lineage>
</organism>